<accession>A0ABT1Y5S7</accession>
<reference evidence="5 6" key="1">
    <citation type="submission" date="2022-08" db="EMBL/GenBank/DDBJ databases">
        <title>Proteogenomics of the novel Dehalobacterium formicoaceticum strain EZ94 highlights a key role of methyltransferases during anaerobic dichloromethane degradation.</title>
        <authorList>
            <person name="Wasmund K."/>
        </authorList>
    </citation>
    <scope>NUCLEOTIDE SEQUENCE [LARGE SCALE GENOMIC DNA]</scope>
    <source>
        <strain evidence="5 6">EZ94</strain>
    </source>
</reference>
<keyword evidence="6" id="KW-1185">Reference proteome</keyword>
<evidence type="ECO:0000256" key="3">
    <source>
        <dbReference type="SAM" id="MobiDB-lite"/>
    </source>
</evidence>
<dbReference type="PANTHER" id="PTHR22550">
    <property type="entry name" value="SPORE GERMINATION PROTEIN"/>
    <property type="match status" value="1"/>
</dbReference>
<evidence type="ECO:0000256" key="2">
    <source>
        <dbReference type="ARBA" id="ARBA00023136"/>
    </source>
</evidence>
<name>A0ABT1Y5S7_9FIRM</name>
<feature type="transmembrane region" description="Helical" evidence="4">
    <location>
        <begin position="419"/>
        <end position="445"/>
    </location>
</feature>
<comment type="caution">
    <text evidence="5">The sequence shown here is derived from an EMBL/GenBank/DDBJ whole genome shotgun (WGS) entry which is preliminary data.</text>
</comment>
<feature type="transmembrane region" description="Helical" evidence="4">
    <location>
        <begin position="296"/>
        <end position="317"/>
    </location>
</feature>
<dbReference type="PANTHER" id="PTHR22550:SF9">
    <property type="entry name" value="STAGE V SPORULATION PROTEIN AF"/>
    <property type="match status" value="1"/>
</dbReference>
<evidence type="ECO:0000256" key="4">
    <source>
        <dbReference type="SAM" id="Phobius"/>
    </source>
</evidence>
<feature type="region of interest" description="Disordered" evidence="3">
    <location>
        <begin position="481"/>
        <end position="519"/>
    </location>
</feature>
<evidence type="ECO:0000256" key="1">
    <source>
        <dbReference type="ARBA" id="ARBA00005278"/>
    </source>
</evidence>
<keyword evidence="4" id="KW-0812">Transmembrane</keyword>
<comment type="similarity">
    <text evidence="1">Belongs to the GerABKA family.</text>
</comment>
<keyword evidence="4" id="KW-1133">Transmembrane helix</keyword>
<feature type="transmembrane region" description="Helical" evidence="4">
    <location>
        <begin position="337"/>
        <end position="357"/>
    </location>
</feature>
<sequence>MTLKKEKELPQDLSHNYQKNLDDLKTQLGVGANYDVICHEVLVGGKRGAFFCIQGFIDSEVLSHILQSLTCLTREEIIPNTIDKFKKQYLAHFQLDSSEKISKIIDGVLMGQVAFIIEGEAEGILIDLRKFAARGPEEPDLEKVVRGSRDGFTETLVFNTTLLRRRVRDKSLRMEVMQVGRRSRSDICISYLADVANLHLVEEIKKMLRSIDIDGLPMAEKSVEELITPGSYWNPLPKVRYTERPDVAAQHLFEGHILVMVDTSPSIIILPATYFHHLQHAEEFRQGPTVGIYLRWVRFFAVFTSIFLLPAYFLVSVEPSLLPESLKYIGPKDVGKVPLMFQFVLAEIAVDVLRIAAVHTPSPLTTSLGLIAALMVGDLAISVGLFTPEVVMYTAVAATTVFATPSYELGMANRLARYFLLFAVYIFRLPGLIIGSIALLVYAGFTKSFGIPYLWPLIPFDGKALKSVLVRTPIPAQNQRPSILQTQDITKQKVQPSPSFKPMPKKKKWARTVERKKDE</sequence>
<organism evidence="5 6">
    <name type="scientific">Dehalobacterium formicoaceticum</name>
    <dbReference type="NCBI Taxonomy" id="51515"/>
    <lineage>
        <taxon>Bacteria</taxon>
        <taxon>Bacillati</taxon>
        <taxon>Bacillota</taxon>
        <taxon>Clostridia</taxon>
        <taxon>Eubacteriales</taxon>
        <taxon>Peptococcaceae</taxon>
        <taxon>Dehalobacterium</taxon>
    </lineage>
</organism>
<feature type="compositionally biased region" description="Polar residues" evidence="3">
    <location>
        <begin position="481"/>
        <end position="495"/>
    </location>
</feature>
<dbReference type="InterPro" id="IPR004995">
    <property type="entry name" value="Spore_Ger"/>
</dbReference>
<dbReference type="Proteomes" id="UP001524944">
    <property type="component" value="Unassembled WGS sequence"/>
</dbReference>
<dbReference type="PIRSF" id="PIRSF005690">
    <property type="entry name" value="GerBA"/>
    <property type="match status" value="1"/>
</dbReference>
<evidence type="ECO:0000313" key="6">
    <source>
        <dbReference type="Proteomes" id="UP001524944"/>
    </source>
</evidence>
<dbReference type="InterPro" id="IPR050768">
    <property type="entry name" value="UPF0353/GerABKA_families"/>
</dbReference>
<feature type="transmembrane region" description="Helical" evidence="4">
    <location>
        <begin position="364"/>
        <end position="384"/>
    </location>
</feature>
<evidence type="ECO:0000313" key="5">
    <source>
        <dbReference type="EMBL" id="MCR6545836.1"/>
    </source>
</evidence>
<dbReference type="RefSeq" id="WP_242965176.1">
    <property type="nucleotide sequence ID" value="NZ_CP022121.1"/>
</dbReference>
<keyword evidence="2 4" id="KW-0472">Membrane</keyword>
<proteinExistence type="inferred from homology"/>
<protein>
    <submittedName>
        <fullName evidence="5">Spore germination protein</fullName>
    </submittedName>
</protein>
<gene>
    <name evidence="5" type="ORF">NVS47_09995</name>
</gene>
<feature type="transmembrane region" description="Helical" evidence="4">
    <location>
        <begin position="390"/>
        <end position="407"/>
    </location>
</feature>
<dbReference type="EMBL" id="JANPWE010000004">
    <property type="protein sequence ID" value="MCR6545836.1"/>
    <property type="molecule type" value="Genomic_DNA"/>
</dbReference>
<dbReference type="Pfam" id="PF03323">
    <property type="entry name" value="GerA"/>
    <property type="match status" value="1"/>
</dbReference>